<organism evidence="9 10">
    <name type="scientific">Candidatus Parabacteroides intestinipullorum</name>
    <dbReference type="NCBI Taxonomy" id="2838723"/>
    <lineage>
        <taxon>Bacteria</taxon>
        <taxon>Pseudomonadati</taxon>
        <taxon>Bacteroidota</taxon>
        <taxon>Bacteroidia</taxon>
        <taxon>Bacteroidales</taxon>
        <taxon>Tannerellaceae</taxon>
        <taxon>Parabacteroides</taxon>
    </lineage>
</organism>
<evidence type="ECO:0000256" key="1">
    <source>
        <dbReference type="ARBA" id="ARBA00004651"/>
    </source>
</evidence>
<evidence type="ECO:0000313" key="9">
    <source>
        <dbReference type="EMBL" id="HIX74642.1"/>
    </source>
</evidence>
<gene>
    <name evidence="9" type="ORF">H9977_06385</name>
</gene>
<comment type="subcellular location">
    <subcellularLocation>
        <location evidence="1">Cell membrane</location>
        <topology evidence="1">Multi-pass membrane protein</topology>
    </subcellularLocation>
</comment>
<name>A0A9D1X830_9BACT</name>
<feature type="transmembrane region" description="Helical" evidence="7">
    <location>
        <begin position="387"/>
        <end position="406"/>
    </location>
</feature>
<dbReference type="InterPro" id="IPR003706">
    <property type="entry name" value="CstA_N"/>
</dbReference>
<evidence type="ECO:0000256" key="7">
    <source>
        <dbReference type="SAM" id="Phobius"/>
    </source>
</evidence>
<feature type="transmembrane region" description="Helical" evidence="7">
    <location>
        <begin position="186"/>
        <end position="207"/>
    </location>
</feature>
<feature type="transmembrane region" description="Helical" evidence="7">
    <location>
        <begin position="357"/>
        <end position="375"/>
    </location>
</feature>
<dbReference type="AlphaFoldDB" id="A0A9D1X830"/>
<evidence type="ECO:0000256" key="6">
    <source>
        <dbReference type="ARBA" id="ARBA00023136"/>
    </source>
</evidence>
<accession>A0A9D1X830</accession>
<feature type="transmembrane region" description="Helical" evidence="7">
    <location>
        <begin position="227"/>
        <end position="245"/>
    </location>
</feature>
<dbReference type="GO" id="GO:0005886">
    <property type="term" value="C:plasma membrane"/>
    <property type="evidence" value="ECO:0007669"/>
    <property type="project" value="UniProtKB-SubCell"/>
</dbReference>
<dbReference type="GO" id="GO:0009267">
    <property type="term" value="P:cellular response to starvation"/>
    <property type="evidence" value="ECO:0007669"/>
    <property type="project" value="InterPro"/>
</dbReference>
<dbReference type="InterPro" id="IPR051605">
    <property type="entry name" value="CstA"/>
</dbReference>
<keyword evidence="3" id="KW-1003">Cell membrane</keyword>
<evidence type="ECO:0000256" key="4">
    <source>
        <dbReference type="ARBA" id="ARBA00022692"/>
    </source>
</evidence>
<evidence type="ECO:0000259" key="8">
    <source>
        <dbReference type="Pfam" id="PF02554"/>
    </source>
</evidence>
<evidence type="ECO:0000256" key="2">
    <source>
        <dbReference type="ARBA" id="ARBA00007755"/>
    </source>
</evidence>
<reference evidence="9" key="2">
    <citation type="submission" date="2021-04" db="EMBL/GenBank/DDBJ databases">
        <authorList>
            <person name="Gilroy R."/>
        </authorList>
    </citation>
    <scope>NUCLEOTIDE SEQUENCE</scope>
    <source>
        <strain evidence="9">ChiGjej6B6-14162</strain>
    </source>
</reference>
<evidence type="ECO:0000256" key="5">
    <source>
        <dbReference type="ARBA" id="ARBA00022989"/>
    </source>
</evidence>
<feature type="domain" description="CstA N-terminal" evidence="8">
    <location>
        <begin position="307"/>
        <end position="427"/>
    </location>
</feature>
<sequence length="470" mass="51679">MITFIICLLALIAGYLFYGKFVARIFGLDPSRQTPAYSMQDGVDYIPMPTWKIFMIQFLNIAGLGPIFGAIMGAKFGTASFLWIVLGSIFAGATHDFLAGALSLRHDGESLPELIGRYLGKNFMQFMRGFTVILMCLVGAVFVAGPAGLLASLTPESLDTTFWIIVVFAYYVLATLLPIDKIIGKVYPLFAIALLFMAVGILVMLFVHWPALPEITDGLKNTHPSGLPIFPIMFVSIACGAISGFHATQSPLMARCMKNERYAYPVFYGAMIVEGIVALIWAAAATYFFHENGMGESNAAVVVDSITKEWLGTVGGLLAILGVIAAPITSGDTAFRSARLIVADFLHIEQKSISKRLMISIPLFIAAIVLLLYSLKDQAGFDMIWRYFAWCNQTLAVFTLWALTIYLAEERKLYWVTLIPALFMTAVCGNYIFVAPEGFGLSTPISMVVTGVILVVVLFLFFRWKQKALK</sequence>
<dbReference type="EMBL" id="DXEL01000046">
    <property type="protein sequence ID" value="HIX74642.1"/>
    <property type="molecule type" value="Genomic_DNA"/>
</dbReference>
<proteinExistence type="inferred from homology"/>
<keyword evidence="4 7" id="KW-0812">Transmembrane</keyword>
<protein>
    <submittedName>
        <fullName evidence="9">Divalent metal cation transporter</fullName>
    </submittedName>
</protein>
<dbReference type="PANTHER" id="PTHR30252">
    <property type="entry name" value="INNER MEMBRANE PEPTIDE TRANSPORTER"/>
    <property type="match status" value="1"/>
</dbReference>
<feature type="domain" description="CstA N-terminal" evidence="8">
    <location>
        <begin position="158"/>
        <end position="288"/>
    </location>
</feature>
<keyword evidence="6 7" id="KW-0472">Membrane</keyword>
<feature type="transmembrane region" description="Helical" evidence="7">
    <location>
        <begin position="161"/>
        <end position="179"/>
    </location>
</feature>
<feature type="transmembrane region" description="Helical" evidence="7">
    <location>
        <begin position="310"/>
        <end position="329"/>
    </location>
</feature>
<comment type="similarity">
    <text evidence="2">Belongs to the peptide transporter carbon starvation (CstA) (TC 2.A.114) family.</text>
</comment>
<feature type="domain" description="CstA N-terminal" evidence="8">
    <location>
        <begin position="3"/>
        <end position="144"/>
    </location>
</feature>
<dbReference type="Pfam" id="PF02554">
    <property type="entry name" value="CstA"/>
    <property type="match status" value="3"/>
</dbReference>
<feature type="transmembrane region" description="Helical" evidence="7">
    <location>
        <begin position="413"/>
        <end position="433"/>
    </location>
</feature>
<reference evidence="9" key="1">
    <citation type="journal article" date="2021" name="PeerJ">
        <title>Extensive microbial diversity within the chicken gut microbiome revealed by metagenomics and culture.</title>
        <authorList>
            <person name="Gilroy R."/>
            <person name="Ravi A."/>
            <person name="Getino M."/>
            <person name="Pursley I."/>
            <person name="Horton D.L."/>
            <person name="Alikhan N.F."/>
            <person name="Baker D."/>
            <person name="Gharbi K."/>
            <person name="Hall N."/>
            <person name="Watson M."/>
            <person name="Adriaenssens E.M."/>
            <person name="Foster-Nyarko E."/>
            <person name="Jarju S."/>
            <person name="Secka A."/>
            <person name="Antonio M."/>
            <person name="Oren A."/>
            <person name="Chaudhuri R.R."/>
            <person name="La Ragione R."/>
            <person name="Hildebrand F."/>
            <person name="Pallen M.J."/>
        </authorList>
    </citation>
    <scope>NUCLEOTIDE SEQUENCE</scope>
    <source>
        <strain evidence="9">ChiGjej6B6-14162</strain>
    </source>
</reference>
<evidence type="ECO:0000313" key="10">
    <source>
        <dbReference type="Proteomes" id="UP000886740"/>
    </source>
</evidence>
<evidence type="ECO:0000256" key="3">
    <source>
        <dbReference type="ARBA" id="ARBA00022475"/>
    </source>
</evidence>
<feature type="transmembrane region" description="Helical" evidence="7">
    <location>
        <begin position="125"/>
        <end position="149"/>
    </location>
</feature>
<dbReference type="PANTHER" id="PTHR30252:SF4">
    <property type="entry name" value="CARBON STARVATION"/>
    <property type="match status" value="1"/>
</dbReference>
<comment type="caution">
    <text evidence="9">The sequence shown here is derived from an EMBL/GenBank/DDBJ whole genome shotgun (WGS) entry which is preliminary data.</text>
</comment>
<feature type="transmembrane region" description="Helical" evidence="7">
    <location>
        <begin position="445"/>
        <end position="464"/>
    </location>
</feature>
<keyword evidence="5 7" id="KW-1133">Transmembrane helix</keyword>
<feature type="transmembrane region" description="Helical" evidence="7">
    <location>
        <begin position="266"/>
        <end position="290"/>
    </location>
</feature>
<dbReference type="Proteomes" id="UP000886740">
    <property type="component" value="Unassembled WGS sequence"/>
</dbReference>